<dbReference type="Gene3D" id="3.40.50.720">
    <property type="entry name" value="NAD(P)-binding Rossmann-like Domain"/>
    <property type="match status" value="1"/>
</dbReference>
<dbReference type="FunFam" id="3.40.50.720:FF:000084">
    <property type="entry name" value="Short-chain dehydrogenase reductase"/>
    <property type="match status" value="1"/>
</dbReference>
<dbReference type="SUPFAM" id="SSF51735">
    <property type="entry name" value="NAD(P)-binding Rossmann-fold domains"/>
    <property type="match status" value="1"/>
</dbReference>
<dbReference type="Pfam" id="PF13561">
    <property type="entry name" value="adh_short_C2"/>
    <property type="match status" value="1"/>
</dbReference>
<proteinExistence type="inferred from homology"/>
<dbReference type="OrthoDB" id="8959163at2"/>
<dbReference type="PANTHER" id="PTHR42760">
    <property type="entry name" value="SHORT-CHAIN DEHYDROGENASES/REDUCTASES FAMILY MEMBER"/>
    <property type="match status" value="1"/>
</dbReference>
<evidence type="ECO:0000313" key="3">
    <source>
        <dbReference type="EMBL" id="QEX20177.1"/>
    </source>
</evidence>
<sequence length="267" mass="27808">MTVVPRFKTDPTEFLGKRVLVTGGTQGAGAAIVQRFAAAGAKTITSARSEPRSGAGTDLFVQADLATLDGVERLAAAVESTFGGVDILVHCLGGSSTPGGGFAAATEEFWQQELNRNLLAAVRLDRLLVPAMVLQGFGVVLHISSIQHRLPLHESTMAYAAAKAALASYSKSLSKELGPKGVRVNTVSPGWIMTSAADRMVKRLAQSGGTDEETARQGIMEALGGIPIGRPAWPEEIAELVAFLASDRAASIHGADYVIDGGTIPTV</sequence>
<dbReference type="Proteomes" id="UP000325797">
    <property type="component" value="Chromosome"/>
</dbReference>
<comment type="similarity">
    <text evidence="1">Belongs to the short-chain dehydrogenases/reductases (SDR) family.</text>
</comment>
<protein>
    <submittedName>
        <fullName evidence="3">Short-chain dehydrogenase</fullName>
    </submittedName>
</protein>
<dbReference type="InterPro" id="IPR002347">
    <property type="entry name" value="SDR_fam"/>
</dbReference>
<keyword evidence="2" id="KW-0560">Oxidoreductase</keyword>
<dbReference type="AlphaFoldDB" id="A0A5J6MST4"/>
<dbReference type="InterPro" id="IPR036291">
    <property type="entry name" value="NAD(P)-bd_dom_sf"/>
</dbReference>
<dbReference type="EMBL" id="CP042582">
    <property type="protein sequence ID" value="QEX20177.1"/>
    <property type="molecule type" value="Genomic_DNA"/>
</dbReference>
<dbReference type="NCBIfam" id="NF005095">
    <property type="entry name" value="PRK06523.1"/>
    <property type="match status" value="1"/>
</dbReference>
<reference evidence="3 4" key="1">
    <citation type="submission" date="2019-08" db="EMBL/GenBank/DDBJ databases">
        <title>Hyperibacter terrae gen. nov., sp. nov. and Hyperibacter viscosus sp. nov., two new members in the family Rhodospirillaceae isolated from the rhizosphere of Hypericum perforatum.</title>
        <authorList>
            <person name="Noviana Z."/>
        </authorList>
    </citation>
    <scope>NUCLEOTIDE SEQUENCE [LARGE SCALE GENOMIC DNA]</scope>
    <source>
        <strain evidence="3 4">R5959</strain>
    </source>
</reference>
<dbReference type="InterPro" id="IPR020904">
    <property type="entry name" value="Sc_DH/Rdtase_CS"/>
</dbReference>
<dbReference type="PRINTS" id="PR00080">
    <property type="entry name" value="SDRFAMILY"/>
</dbReference>
<evidence type="ECO:0000256" key="1">
    <source>
        <dbReference type="ARBA" id="ARBA00006484"/>
    </source>
</evidence>
<evidence type="ECO:0000256" key="2">
    <source>
        <dbReference type="ARBA" id="ARBA00023002"/>
    </source>
</evidence>
<evidence type="ECO:0000313" key="4">
    <source>
        <dbReference type="Proteomes" id="UP000325797"/>
    </source>
</evidence>
<accession>A0A5J6MST4</accession>
<dbReference type="PRINTS" id="PR00081">
    <property type="entry name" value="GDHRDH"/>
</dbReference>
<keyword evidence="4" id="KW-1185">Reference proteome</keyword>
<dbReference type="KEGG" id="hadh:FRZ61_00920"/>
<gene>
    <name evidence="3" type="ORF">FRZ61_00920</name>
</gene>
<name>A0A5J6MST4_9PROT</name>
<dbReference type="GO" id="GO:0016616">
    <property type="term" value="F:oxidoreductase activity, acting on the CH-OH group of donors, NAD or NADP as acceptor"/>
    <property type="evidence" value="ECO:0007669"/>
    <property type="project" value="TreeGrafter"/>
</dbReference>
<organism evidence="3 4">
    <name type="scientific">Hypericibacter adhaerens</name>
    <dbReference type="NCBI Taxonomy" id="2602016"/>
    <lineage>
        <taxon>Bacteria</taxon>
        <taxon>Pseudomonadati</taxon>
        <taxon>Pseudomonadota</taxon>
        <taxon>Alphaproteobacteria</taxon>
        <taxon>Rhodospirillales</taxon>
        <taxon>Dongiaceae</taxon>
        <taxon>Hypericibacter</taxon>
    </lineage>
</organism>
<dbReference type="RefSeq" id="WP_151114438.1">
    <property type="nucleotide sequence ID" value="NZ_CP042582.1"/>
</dbReference>
<dbReference type="PROSITE" id="PS00061">
    <property type="entry name" value="ADH_SHORT"/>
    <property type="match status" value="1"/>
</dbReference>
<dbReference type="PANTHER" id="PTHR42760:SF133">
    <property type="entry name" value="3-OXOACYL-[ACYL-CARRIER-PROTEIN] REDUCTASE"/>
    <property type="match status" value="1"/>
</dbReference>